<dbReference type="PANTHER" id="PTHR33525">
    <property type="match status" value="1"/>
</dbReference>
<gene>
    <name evidence="3" type="ORF">SAMN02745674_02822</name>
</gene>
<dbReference type="InterPro" id="IPR052340">
    <property type="entry name" value="RNase_Y/CdgJ"/>
</dbReference>
<dbReference type="Proteomes" id="UP000190061">
    <property type="component" value="Unassembled WGS sequence"/>
</dbReference>
<dbReference type="AlphaFoldDB" id="A0A1T4SGA5"/>
<dbReference type="InterPro" id="IPR013976">
    <property type="entry name" value="HDOD"/>
</dbReference>
<keyword evidence="1" id="KW-1133">Transmembrane helix</keyword>
<keyword evidence="1" id="KW-0812">Transmembrane</keyword>
<keyword evidence="4" id="KW-1185">Reference proteome</keyword>
<keyword evidence="1" id="KW-0472">Membrane</keyword>
<reference evidence="3 4" key="1">
    <citation type="submission" date="2017-02" db="EMBL/GenBank/DDBJ databases">
        <authorList>
            <person name="Peterson S.W."/>
        </authorList>
    </citation>
    <scope>NUCLEOTIDE SEQUENCE [LARGE SCALE GENOMIC DNA]</scope>
    <source>
        <strain evidence="3 4">DSM 21749</strain>
    </source>
</reference>
<dbReference type="EMBL" id="FUXP01000017">
    <property type="protein sequence ID" value="SKA26948.1"/>
    <property type="molecule type" value="Genomic_DNA"/>
</dbReference>
<sequence>MPKAAPHLLTEAPLEACERCVRVISAGEPWGVAGIPDPRAALFWGKAMATSFLVLGTLVLVAAGCAAWLFRRRGRSPGRVSGTNAASRVDASGTVDAVAQDGYAPAGEIPVSTDLLPDALPHRLYALAFEQPMLARPPAAPGSAHAEVAAAAADLLSRIDTQRRYTPRRPLLLPQLMRTINDPSASAQAIAAIIGQDPALAANLLRIAGSPLYRVQSKPVDSIDRAVAMVGTDGLRQIISAALVQPVMGSGSGAFAGFPGTMWEHALMSAVAAADHAKLVERGDAFAAQLGGLLQGLAAIIVVQVVRDQYAKRPGVAPQVGVAVALLDRWTDPVARRIAAKWELSDAIAQALAEQGAAAPKQGALARSLCFGRSAATLAMLCARDAVAEHDALQALHLIEGRGGTAVDGIWRRLRREVDAQEAG</sequence>
<proteinExistence type="predicted"/>
<organism evidence="3 4">
    <name type="scientific">Lysobacter spongiicola DSM 21749</name>
    <dbReference type="NCBI Taxonomy" id="1122188"/>
    <lineage>
        <taxon>Bacteria</taxon>
        <taxon>Pseudomonadati</taxon>
        <taxon>Pseudomonadota</taxon>
        <taxon>Gammaproteobacteria</taxon>
        <taxon>Lysobacterales</taxon>
        <taxon>Lysobacteraceae</taxon>
        <taxon>Novilysobacter</taxon>
    </lineage>
</organism>
<dbReference type="PANTHER" id="PTHR33525:SF6">
    <property type="entry name" value="HDOD DOMAIN-CONTAINING PROTEIN"/>
    <property type="match status" value="1"/>
</dbReference>
<dbReference type="Pfam" id="PF08668">
    <property type="entry name" value="HDOD"/>
    <property type="match status" value="1"/>
</dbReference>
<evidence type="ECO:0000313" key="3">
    <source>
        <dbReference type="EMBL" id="SKA26948.1"/>
    </source>
</evidence>
<name>A0A1T4SGA5_9GAMM</name>
<accession>A0A1T4SGA5</accession>
<feature type="domain" description="HDOD" evidence="2">
    <location>
        <begin position="166"/>
        <end position="358"/>
    </location>
</feature>
<dbReference type="SUPFAM" id="SSF109604">
    <property type="entry name" value="HD-domain/PDEase-like"/>
    <property type="match status" value="1"/>
</dbReference>
<protein>
    <submittedName>
        <fullName evidence="3">HD-like signal output (HDOD) domain, no enzymatic activity</fullName>
    </submittedName>
</protein>
<evidence type="ECO:0000256" key="1">
    <source>
        <dbReference type="SAM" id="Phobius"/>
    </source>
</evidence>
<evidence type="ECO:0000313" key="4">
    <source>
        <dbReference type="Proteomes" id="UP000190061"/>
    </source>
</evidence>
<dbReference type="STRING" id="1122188.SAMN02745674_02822"/>
<feature type="transmembrane region" description="Helical" evidence="1">
    <location>
        <begin position="47"/>
        <end position="70"/>
    </location>
</feature>
<dbReference type="Gene3D" id="1.10.3210.10">
    <property type="entry name" value="Hypothetical protein af1432"/>
    <property type="match status" value="1"/>
</dbReference>
<evidence type="ECO:0000259" key="2">
    <source>
        <dbReference type="PROSITE" id="PS51833"/>
    </source>
</evidence>
<dbReference type="PROSITE" id="PS51833">
    <property type="entry name" value="HDOD"/>
    <property type="match status" value="1"/>
</dbReference>